<dbReference type="SMART" id="SM00220">
    <property type="entry name" value="S_TKc"/>
    <property type="match status" value="1"/>
</dbReference>
<dbReference type="InterPro" id="IPR000719">
    <property type="entry name" value="Prot_kinase_dom"/>
</dbReference>
<dbReference type="Pfam" id="PF00069">
    <property type="entry name" value="Pkinase"/>
    <property type="match status" value="1"/>
</dbReference>
<evidence type="ECO:0000256" key="6">
    <source>
        <dbReference type="ARBA" id="ARBA00022777"/>
    </source>
</evidence>
<gene>
    <name evidence="13" type="primary">LOC100001760</name>
</gene>
<dbReference type="Proteomes" id="UP000000437">
    <property type="component" value="Chromosome 8"/>
</dbReference>
<dbReference type="PROSITE" id="PS00107">
    <property type="entry name" value="PROTEIN_KINASE_ATP"/>
    <property type="match status" value="1"/>
</dbReference>
<dbReference type="FunFam" id="3.30.200.20:FF:000246">
    <property type="entry name" value="Pim proto-oncogene, serine/threonine kinase,-related 152"/>
    <property type="match status" value="1"/>
</dbReference>
<name>A0A8M1PSK1_DANRE</name>
<dbReference type="PANTHER" id="PTHR22984">
    <property type="entry name" value="SERINE/THREONINE-PROTEIN KINASE PIM"/>
    <property type="match status" value="1"/>
</dbReference>
<comment type="similarity">
    <text evidence="1">Belongs to the protein kinase superfamily. CAMK Ser/Thr protein kinase family. PIM subfamily.</text>
</comment>
<dbReference type="GO" id="GO:0007346">
    <property type="term" value="P:regulation of mitotic cell cycle"/>
    <property type="evidence" value="ECO:0000318"/>
    <property type="project" value="GO_Central"/>
</dbReference>
<dbReference type="PANTHER" id="PTHR22984:SF11">
    <property type="entry name" value="AURORA KINASE-RELATED"/>
    <property type="match status" value="1"/>
</dbReference>
<evidence type="ECO:0000256" key="9">
    <source>
        <dbReference type="ARBA" id="ARBA00048679"/>
    </source>
</evidence>
<evidence type="ECO:0000256" key="3">
    <source>
        <dbReference type="ARBA" id="ARBA00022527"/>
    </source>
</evidence>
<keyword evidence="6" id="KW-0418">Kinase</keyword>
<keyword evidence="12" id="KW-1185">Reference proteome</keyword>
<reference evidence="13" key="1">
    <citation type="submission" date="2025-08" db="UniProtKB">
        <authorList>
            <consortium name="RefSeq"/>
        </authorList>
    </citation>
    <scope>IDENTIFICATION</scope>
    <source>
        <strain evidence="13">Tuebingen</strain>
        <tissue evidence="13">Fibroblasts and whole tissue</tissue>
    </source>
</reference>
<protein>
    <recommendedName>
        <fullName evidence="2">non-specific serine/threonine protein kinase</fullName>
        <ecNumber evidence="2">2.7.11.1</ecNumber>
    </recommendedName>
</protein>
<accession>A0A8M1PSK1</accession>
<dbReference type="Gene3D" id="3.30.200.20">
    <property type="entry name" value="Phosphorylase Kinase, domain 1"/>
    <property type="match status" value="1"/>
</dbReference>
<evidence type="ECO:0000256" key="4">
    <source>
        <dbReference type="ARBA" id="ARBA00022679"/>
    </source>
</evidence>
<dbReference type="OrthoDB" id="8676177at2759"/>
<comment type="catalytic activity">
    <reaction evidence="9">
        <text>L-seryl-[protein] + ATP = O-phospho-L-seryl-[protein] + ADP + H(+)</text>
        <dbReference type="Rhea" id="RHEA:17989"/>
        <dbReference type="Rhea" id="RHEA-COMP:9863"/>
        <dbReference type="Rhea" id="RHEA-COMP:11604"/>
        <dbReference type="ChEBI" id="CHEBI:15378"/>
        <dbReference type="ChEBI" id="CHEBI:29999"/>
        <dbReference type="ChEBI" id="CHEBI:30616"/>
        <dbReference type="ChEBI" id="CHEBI:83421"/>
        <dbReference type="ChEBI" id="CHEBI:456216"/>
        <dbReference type="EC" id="2.7.11.1"/>
    </reaction>
</comment>
<proteinExistence type="inferred from homology"/>
<dbReference type="CDD" id="cd14005">
    <property type="entry name" value="STKc_PIM"/>
    <property type="match status" value="1"/>
</dbReference>
<dbReference type="GO" id="GO:0043066">
    <property type="term" value="P:negative regulation of apoptotic process"/>
    <property type="evidence" value="ECO:0000318"/>
    <property type="project" value="GO_Central"/>
</dbReference>
<dbReference type="GO" id="GO:0005737">
    <property type="term" value="C:cytoplasm"/>
    <property type="evidence" value="ECO:0000318"/>
    <property type="project" value="GO_Central"/>
</dbReference>
<keyword evidence="3 11" id="KW-0723">Serine/threonine-protein kinase</keyword>
<dbReference type="KEGG" id="dre:100001760"/>
<dbReference type="InterPro" id="IPR017441">
    <property type="entry name" value="Protein_kinase_ATP_BS"/>
</dbReference>
<evidence type="ECO:0000256" key="5">
    <source>
        <dbReference type="ARBA" id="ARBA00022741"/>
    </source>
</evidence>
<evidence type="ECO:0000256" key="7">
    <source>
        <dbReference type="ARBA" id="ARBA00022840"/>
    </source>
</evidence>
<dbReference type="InterPro" id="IPR011009">
    <property type="entry name" value="Kinase-like_dom_sf"/>
</dbReference>
<dbReference type="SUPFAM" id="SSF56112">
    <property type="entry name" value="Protein kinase-like (PK-like)"/>
    <property type="match status" value="1"/>
</dbReference>
<evidence type="ECO:0000313" key="13">
    <source>
        <dbReference type="RefSeq" id="XP_001341699.6"/>
    </source>
</evidence>
<dbReference type="PROSITE" id="PS00108">
    <property type="entry name" value="PROTEIN_KINASE_ST"/>
    <property type="match status" value="1"/>
</dbReference>
<sequence>MGQRNCRCKKANNDFERVHVYHHDAPPQLTNLVEAHKHPVGVGEDSASEGKNKKRKEANRKKKRRFKLWRWFSCLRAADKNSTLQVDGEAQDTGATAAPPEVQPSSSSGDGSLQQVIHTVDLNLQEPSASDPEVYPTVKKHLTVQPDVLRSPVLSSNTAQTSFDWNFDISQTPLLSPDYCDEAESLAHTLSDWSIDSGLALARTTSRWSNGFTKTSAHTMSDWSIDKIKTPTRTTSDWSTDATRTPVHKVSVWSIDVNQPPLHSSTSDCFNNATEIPVPDASEGSANFPQTSQHTTSDWSINGGQTPVCTQASVSKQIENNGKMTSQVINSCHYLIDDMLGEGSFGTVYKGRRLHDDLKVAVKFVTKTEDVEYICISGHSEPFPLEVALLILAHGVSSVPEIIQLLDWQDQEDHYIMVLEYPSPCEDLYAFTESYGGSISEGLARVVMQQATQAAYMCCRNGVLHRDIKLENLLINKETHKVKLIDFGCGDLLKKLPYDTFAGTLEYCPPEFEETGEYNGKPATVWSLGILLFVLVCEDFPNPQELHMINENNFSKAGLSDECCQLISCCLQQKPEQRIQLKEILLHEWFKDTNLEN</sequence>
<evidence type="ECO:0000256" key="2">
    <source>
        <dbReference type="ARBA" id="ARBA00012513"/>
    </source>
</evidence>
<dbReference type="InterPro" id="IPR008271">
    <property type="entry name" value="Ser/Thr_kinase_AS"/>
</dbReference>
<dbReference type="GO" id="GO:0005524">
    <property type="term" value="F:ATP binding"/>
    <property type="evidence" value="ECO:0007669"/>
    <property type="project" value="UniProtKB-UniRule"/>
</dbReference>
<dbReference type="FunFam" id="1.10.510.10:FF:002462">
    <property type="match status" value="1"/>
</dbReference>
<comment type="catalytic activity">
    <reaction evidence="8">
        <text>L-threonyl-[protein] + ATP = O-phospho-L-threonyl-[protein] + ADP + H(+)</text>
        <dbReference type="Rhea" id="RHEA:46608"/>
        <dbReference type="Rhea" id="RHEA-COMP:11060"/>
        <dbReference type="Rhea" id="RHEA-COMP:11605"/>
        <dbReference type="ChEBI" id="CHEBI:15378"/>
        <dbReference type="ChEBI" id="CHEBI:30013"/>
        <dbReference type="ChEBI" id="CHEBI:30616"/>
        <dbReference type="ChEBI" id="CHEBI:61977"/>
        <dbReference type="ChEBI" id="CHEBI:456216"/>
        <dbReference type="EC" id="2.7.11.1"/>
    </reaction>
</comment>
<evidence type="ECO:0000256" key="1">
    <source>
        <dbReference type="ARBA" id="ARBA00005505"/>
    </source>
</evidence>
<organism evidence="12 13">
    <name type="scientific">Danio rerio</name>
    <name type="common">Zebrafish</name>
    <name type="synonym">Brachydanio rerio</name>
    <dbReference type="NCBI Taxonomy" id="7955"/>
    <lineage>
        <taxon>Eukaryota</taxon>
        <taxon>Metazoa</taxon>
        <taxon>Chordata</taxon>
        <taxon>Craniata</taxon>
        <taxon>Vertebrata</taxon>
        <taxon>Euteleostomi</taxon>
        <taxon>Actinopterygii</taxon>
        <taxon>Neopterygii</taxon>
        <taxon>Teleostei</taxon>
        <taxon>Ostariophysi</taxon>
        <taxon>Cypriniformes</taxon>
        <taxon>Danionidae</taxon>
        <taxon>Danioninae</taxon>
        <taxon>Danio</taxon>
    </lineage>
</organism>
<dbReference type="GO" id="GO:0004674">
    <property type="term" value="F:protein serine/threonine kinase activity"/>
    <property type="evidence" value="ECO:0000318"/>
    <property type="project" value="GO_Central"/>
</dbReference>
<dbReference type="EC" id="2.7.11.1" evidence="2"/>
<keyword evidence="5 10" id="KW-0547">Nucleotide-binding</keyword>
<evidence type="ECO:0000256" key="10">
    <source>
        <dbReference type="PROSITE-ProRule" id="PRU10141"/>
    </source>
</evidence>
<keyword evidence="4" id="KW-0808">Transferase</keyword>
<dbReference type="InterPro" id="IPR051138">
    <property type="entry name" value="PIM_Ser/Thr_kinase"/>
</dbReference>
<dbReference type="Gene3D" id="1.10.510.10">
    <property type="entry name" value="Transferase(Phosphotransferase) domain 1"/>
    <property type="match status" value="1"/>
</dbReference>
<keyword evidence="7 10" id="KW-0067">ATP-binding</keyword>
<dbReference type="RefSeq" id="XP_001341699.6">
    <property type="nucleotide sequence ID" value="XM_001341663.9"/>
</dbReference>
<dbReference type="AlphaFoldDB" id="A0A8M1PSK1"/>
<evidence type="ECO:0000313" key="12">
    <source>
        <dbReference type="Proteomes" id="UP000000437"/>
    </source>
</evidence>
<evidence type="ECO:0000256" key="11">
    <source>
        <dbReference type="RuleBase" id="RU000304"/>
    </source>
</evidence>
<evidence type="ECO:0000256" key="8">
    <source>
        <dbReference type="ARBA" id="ARBA00047899"/>
    </source>
</evidence>
<dbReference type="PROSITE" id="PS50011">
    <property type="entry name" value="PROTEIN_KINASE_DOM"/>
    <property type="match status" value="1"/>
</dbReference>